<dbReference type="Proteomes" id="UP000294820">
    <property type="component" value="Chromosome 1"/>
</dbReference>
<dbReference type="KEGG" id="daq:DAQ1742_03186"/>
<evidence type="ECO:0000313" key="1">
    <source>
        <dbReference type="EMBL" id="SLM64009.1"/>
    </source>
</evidence>
<keyword evidence="2" id="KW-1185">Reference proteome</keyword>
<dbReference type="AlphaFoldDB" id="A0A375AEI8"/>
<evidence type="ECO:0000313" key="2">
    <source>
        <dbReference type="Proteomes" id="UP000294820"/>
    </source>
</evidence>
<accession>A0A375AEI8</accession>
<dbReference type="RefSeq" id="WP_180706162.1">
    <property type="nucleotide sequence ID" value="NZ_LT615367.1"/>
</dbReference>
<organism evidence="1 2">
    <name type="scientific">Dickeya aquatica</name>
    <dbReference type="NCBI Taxonomy" id="1401087"/>
    <lineage>
        <taxon>Bacteria</taxon>
        <taxon>Pseudomonadati</taxon>
        <taxon>Pseudomonadota</taxon>
        <taxon>Gammaproteobacteria</taxon>
        <taxon>Enterobacterales</taxon>
        <taxon>Pectobacteriaceae</taxon>
        <taxon>Dickeya</taxon>
    </lineage>
</organism>
<proteinExistence type="predicted"/>
<protein>
    <submittedName>
        <fullName evidence="1">Uncharacterized protein</fullName>
    </submittedName>
</protein>
<name>A0A375AEI8_9GAMM</name>
<gene>
    <name evidence="1" type="ORF">DAQ1742_03186</name>
</gene>
<sequence length="56" mass="6204">MLANDESLKNKGVNELLWEVWISGGMNSAGLEPDHALTVMAVAATVTHWKQLLTRR</sequence>
<dbReference type="EMBL" id="LT615367">
    <property type="protein sequence ID" value="SLM64009.1"/>
    <property type="molecule type" value="Genomic_DNA"/>
</dbReference>
<reference evidence="1 2" key="1">
    <citation type="submission" date="2016-09" db="EMBL/GenBank/DDBJ databases">
        <authorList>
            <person name="Reverchon S."/>
            <person name="Nasser W."/>
            <person name="Leonard S."/>
            <person name="Brochier C."/>
            <person name="Duprey A."/>
        </authorList>
    </citation>
    <scope>NUCLEOTIDE SEQUENCE [LARGE SCALE GENOMIC DNA]</scope>
    <source>
        <strain evidence="1 2">174/2</strain>
    </source>
</reference>